<gene>
    <name evidence="1" type="ordered locus">Isova_1935</name>
</gene>
<protein>
    <submittedName>
        <fullName evidence="1">Uncharacterized protein</fullName>
    </submittedName>
</protein>
<proteinExistence type="predicted"/>
<dbReference type="HOGENOM" id="CLU_1747170_0_0_11"/>
<accession>F6FXE4</accession>
<dbReference type="EMBL" id="CP002810">
    <property type="protein sequence ID" value="AEG44672.1"/>
    <property type="molecule type" value="Genomic_DNA"/>
</dbReference>
<dbReference type="Pfam" id="PF19650">
    <property type="entry name" value="DUF6153"/>
    <property type="match status" value="1"/>
</dbReference>
<organism evidence="2">
    <name type="scientific">Isoptericola variabilis (strain 225)</name>
    <dbReference type="NCBI Taxonomy" id="743718"/>
    <lineage>
        <taxon>Bacteria</taxon>
        <taxon>Bacillati</taxon>
        <taxon>Actinomycetota</taxon>
        <taxon>Actinomycetes</taxon>
        <taxon>Micrococcales</taxon>
        <taxon>Promicromonosporaceae</taxon>
        <taxon>Isoptericola</taxon>
    </lineage>
</organism>
<evidence type="ECO:0000313" key="1">
    <source>
        <dbReference type="EMBL" id="AEG44672.1"/>
    </source>
</evidence>
<dbReference type="RefSeq" id="WP_013839063.1">
    <property type="nucleotide sequence ID" value="NC_015588.1"/>
</dbReference>
<reference evidence="1 2" key="1">
    <citation type="submission" date="2011-05" db="EMBL/GenBank/DDBJ databases">
        <title>Complete sequence of Isoptericola variabilis 225.</title>
        <authorList>
            <consortium name="US DOE Joint Genome Institute"/>
            <person name="Lucas S."/>
            <person name="Han J."/>
            <person name="Lapidus A."/>
            <person name="Cheng J.-F."/>
            <person name="Goodwin L."/>
            <person name="Pitluck S."/>
            <person name="Peters L."/>
            <person name="Mikhailova N."/>
            <person name="Zeytun A."/>
            <person name="Han C."/>
            <person name="Tapia R."/>
            <person name="Land M."/>
            <person name="Hauser L."/>
            <person name="Kyrpides N."/>
            <person name="Ivanova N."/>
            <person name="Pagani I."/>
            <person name="Siebers A."/>
            <person name="Allgaier M."/>
            <person name="Thelen M."/>
            <person name="Hugenholtz P."/>
            <person name="Gladden J."/>
            <person name="Woyke T."/>
        </authorList>
    </citation>
    <scope>NUCLEOTIDE SEQUENCE [LARGE SCALE GENOMIC DNA]</scope>
    <source>
        <strain evidence="2">225</strain>
    </source>
</reference>
<dbReference type="STRING" id="743718.Isova_1935"/>
<dbReference type="Proteomes" id="UP000009236">
    <property type="component" value="Chromosome"/>
</dbReference>
<name>F6FXE4_ISOV2</name>
<evidence type="ECO:0000313" key="2">
    <source>
        <dbReference type="Proteomes" id="UP000009236"/>
    </source>
</evidence>
<dbReference type="AlphaFoldDB" id="F6FXE4"/>
<dbReference type="KEGG" id="iva:Isova_1935"/>
<dbReference type="InterPro" id="IPR046151">
    <property type="entry name" value="DUF6153"/>
</dbReference>
<keyword evidence="2" id="KW-1185">Reference proteome</keyword>
<sequence length="149" mass="14531">MRTTTSLGALLAAVRRGLGGAALVTALLLGVVVVHATSGTGGHHGSPVAAAGGERAPAVHAHAGRLPAVERPREHAPAPTEACDDTCTAGLAAAACLMVLAAVTPLLAPGTSAGTSAGARRADAPARFVRPAPWAGAPPSLHALGILRT</sequence>